<sequence length="394" mass="44179">MEKTPKHIVSEMGSRLLQSSHPNKGSLVKSLREAATTLSQIEQPLVTETVSKKQALKLLEAELKPLKKSIIKHDLLKNLVTCIFVEQKSYFVQLSACFPDASKAEDFFHKFDQMDDTSIFDALTLLLDELTFTKAQTIRLSNSTSADTQLKASFIKLLLFSELLEDNDSFADEVTEALSKAAPYISANFSDYSTVLEKMCLEGTRSQAKHAVSAIASLARHLKNLSFPSYARVSTLAYVTYPKVALVELAWVYGHLFLKKGIVTSIVNHLVADSNAFITMTFLTKLHKRLMENMIPSQKIRMCFFVFHPSVIHAEICKMINATREAGGVDQREVDHSLIVQINMIVFLIHVLAHDPDIPSEDCMDEHVYARFCGPMLSVLLSNKETVLIYLTGN</sequence>
<dbReference type="GO" id="GO:0006281">
    <property type="term" value="P:DNA repair"/>
    <property type="evidence" value="ECO:0007669"/>
    <property type="project" value="UniProtKB-KW"/>
</dbReference>
<dbReference type="GO" id="GO:0007064">
    <property type="term" value="P:mitotic sister chromatid cohesion"/>
    <property type="evidence" value="ECO:0007669"/>
    <property type="project" value="InterPro"/>
</dbReference>
<keyword evidence="4" id="KW-0539">Nucleus</keyword>
<dbReference type="eggNOG" id="KOG1525">
    <property type="taxonomic scope" value="Eukaryota"/>
</dbReference>
<dbReference type="GO" id="GO:0005634">
    <property type="term" value="C:nucleus"/>
    <property type="evidence" value="ECO:0007669"/>
    <property type="project" value="UniProtKB-SubCell"/>
</dbReference>
<dbReference type="AlphaFoldDB" id="A0A0D3BIE9"/>
<dbReference type="Proteomes" id="UP000032141">
    <property type="component" value="Chromosome C3"/>
</dbReference>
<evidence type="ECO:0000256" key="3">
    <source>
        <dbReference type="ARBA" id="ARBA00023204"/>
    </source>
</evidence>
<evidence type="ECO:0000256" key="5">
    <source>
        <dbReference type="SAM" id="MobiDB-lite"/>
    </source>
</evidence>
<dbReference type="EnsemblPlants" id="Bo3g141600.1">
    <property type="protein sequence ID" value="Bo3g141600.1"/>
    <property type="gene ID" value="Bo3g141600"/>
</dbReference>
<feature type="region of interest" description="Disordered" evidence="5">
    <location>
        <begin position="1"/>
        <end position="23"/>
    </location>
</feature>
<evidence type="ECO:0000256" key="2">
    <source>
        <dbReference type="ARBA" id="ARBA00022763"/>
    </source>
</evidence>
<dbReference type="PANTHER" id="PTHR12663">
    <property type="entry name" value="ANDROGEN INDUCED INHIBITOR OF PROLIFERATION AS3 / PDS5-RELATED"/>
    <property type="match status" value="1"/>
</dbReference>
<keyword evidence="7" id="KW-1185">Reference proteome</keyword>
<evidence type="ECO:0000313" key="6">
    <source>
        <dbReference type="EnsemblPlants" id="Bo3g141600.1"/>
    </source>
</evidence>
<reference evidence="6 7" key="1">
    <citation type="journal article" date="2014" name="Genome Biol.">
        <title>Transcriptome and methylome profiling reveals relics of genome dominance in the mesopolyploid Brassica oleracea.</title>
        <authorList>
            <person name="Parkin I.A."/>
            <person name="Koh C."/>
            <person name="Tang H."/>
            <person name="Robinson S.J."/>
            <person name="Kagale S."/>
            <person name="Clarke W.E."/>
            <person name="Town C.D."/>
            <person name="Nixon J."/>
            <person name="Krishnakumar V."/>
            <person name="Bidwell S.L."/>
            <person name="Denoeud F."/>
            <person name="Belcram H."/>
            <person name="Links M.G."/>
            <person name="Just J."/>
            <person name="Clarke C."/>
            <person name="Bender T."/>
            <person name="Huebert T."/>
            <person name="Mason A.S."/>
            <person name="Pires J.C."/>
            <person name="Barker G."/>
            <person name="Moore J."/>
            <person name="Walley P.G."/>
            <person name="Manoli S."/>
            <person name="Batley J."/>
            <person name="Edwards D."/>
            <person name="Nelson M.N."/>
            <person name="Wang X."/>
            <person name="Paterson A.H."/>
            <person name="King G."/>
            <person name="Bancroft I."/>
            <person name="Chalhoub B."/>
            <person name="Sharpe A.G."/>
        </authorList>
    </citation>
    <scope>NUCLEOTIDE SEQUENCE</scope>
    <source>
        <strain evidence="6 7">cv. TO1000</strain>
    </source>
</reference>
<comment type="subcellular location">
    <subcellularLocation>
        <location evidence="1">Nucleus</location>
    </subcellularLocation>
</comment>
<organism evidence="6 7">
    <name type="scientific">Brassica oleracea var. oleracea</name>
    <dbReference type="NCBI Taxonomy" id="109376"/>
    <lineage>
        <taxon>Eukaryota</taxon>
        <taxon>Viridiplantae</taxon>
        <taxon>Streptophyta</taxon>
        <taxon>Embryophyta</taxon>
        <taxon>Tracheophyta</taxon>
        <taxon>Spermatophyta</taxon>
        <taxon>Magnoliopsida</taxon>
        <taxon>eudicotyledons</taxon>
        <taxon>Gunneridae</taxon>
        <taxon>Pentapetalae</taxon>
        <taxon>rosids</taxon>
        <taxon>malvids</taxon>
        <taxon>Brassicales</taxon>
        <taxon>Brassicaceae</taxon>
        <taxon>Brassiceae</taxon>
        <taxon>Brassica</taxon>
    </lineage>
</organism>
<accession>A0A0D3BIE9</accession>
<protein>
    <submittedName>
        <fullName evidence="6">Uncharacterized protein</fullName>
    </submittedName>
</protein>
<proteinExistence type="predicted"/>
<dbReference type="Pfam" id="PF20168">
    <property type="entry name" value="PDS5"/>
    <property type="match status" value="2"/>
</dbReference>
<dbReference type="HOGENOM" id="CLU_700863_0_0_1"/>
<keyword evidence="2" id="KW-0227">DNA damage</keyword>
<evidence type="ECO:0000313" key="7">
    <source>
        <dbReference type="Proteomes" id="UP000032141"/>
    </source>
</evidence>
<dbReference type="STRING" id="109376.A0A0D3BIE9"/>
<name>A0A0D3BIE9_BRAOL</name>
<evidence type="ECO:0000256" key="1">
    <source>
        <dbReference type="ARBA" id="ARBA00004123"/>
    </source>
</evidence>
<reference evidence="6" key="2">
    <citation type="submission" date="2015-03" db="UniProtKB">
        <authorList>
            <consortium name="EnsemblPlants"/>
        </authorList>
    </citation>
    <scope>IDENTIFICATION</scope>
</reference>
<dbReference type="GO" id="GO:0000785">
    <property type="term" value="C:chromatin"/>
    <property type="evidence" value="ECO:0007669"/>
    <property type="project" value="TreeGrafter"/>
</dbReference>
<dbReference type="Gramene" id="Bo3g141600.1">
    <property type="protein sequence ID" value="Bo3g141600.1"/>
    <property type="gene ID" value="Bo3g141600"/>
</dbReference>
<dbReference type="PANTHER" id="PTHR12663:SF0">
    <property type="entry name" value="PRECOCIOUS DISSOCIATION OF SISTERS 5, ISOFORM A"/>
    <property type="match status" value="1"/>
</dbReference>
<dbReference type="InterPro" id="IPR039776">
    <property type="entry name" value="Pds5"/>
</dbReference>
<keyword evidence="3" id="KW-0234">DNA repair</keyword>
<evidence type="ECO:0000256" key="4">
    <source>
        <dbReference type="ARBA" id="ARBA00023242"/>
    </source>
</evidence>